<keyword evidence="1" id="KW-0812">Transmembrane</keyword>
<evidence type="ECO:0000313" key="3">
    <source>
        <dbReference type="Proteomes" id="UP001635816"/>
    </source>
</evidence>
<keyword evidence="1" id="KW-0472">Membrane</keyword>
<keyword evidence="1" id="KW-1133">Transmembrane helix</keyword>
<comment type="caution">
    <text evidence="2">The sequence shown here is derived from an EMBL/GenBank/DDBJ whole genome shotgun (WGS) entry which is preliminary data.</text>
</comment>
<evidence type="ECO:0000256" key="1">
    <source>
        <dbReference type="SAM" id="Phobius"/>
    </source>
</evidence>
<protein>
    <recommendedName>
        <fullName evidence="4">Transposase</fullName>
    </recommendedName>
</protein>
<evidence type="ECO:0008006" key="4">
    <source>
        <dbReference type="Google" id="ProtNLM"/>
    </source>
</evidence>
<feature type="transmembrane region" description="Helical" evidence="1">
    <location>
        <begin position="20"/>
        <end position="37"/>
    </location>
</feature>
<name>A0ABW9LJS1_9MYCO</name>
<dbReference type="Proteomes" id="UP001635816">
    <property type="component" value="Unassembled WGS sequence"/>
</dbReference>
<dbReference type="EMBL" id="JBKBDD010000018">
    <property type="protein sequence ID" value="MFN6547849.1"/>
    <property type="molecule type" value="Genomic_DNA"/>
</dbReference>
<keyword evidence="3" id="KW-1185">Reference proteome</keyword>
<accession>A0ABW9LJS1</accession>
<gene>
    <name evidence="2" type="ORF">ACK4CT_32125</name>
</gene>
<proteinExistence type="predicted"/>
<reference evidence="2 3" key="1">
    <citation type="submission" date="2024-12" db="EMBL/GenBank/DDBJ databases">
        <title>The coexistence of Mycolicibacterium septicum and Mycolicibacterium nivoides in clinical samples.</title>
        <authorList>
            <person name="Wang C."/>
            <person name="Feng Y."/>
            <person name="Zong Z."/>
        </authorList>
    </citation>
    <scope>NUCLEOTIDE SEQUENCE [LARGE SCALE GENOMIC DNA]</scope>
    <source>
        <strain evidence="2 3">120309</strain>
    </source>
</reference>
<organism evidence="2 3">
    <name type="scientific">Mycolicibacterium nivoides</name>
    <dbReference type="NCBI Taxonomy" id="2487344"/>
    <lineage>
        <taxon>Bacteria</taxon>
        <taxon>Bacillati</taxon>
        <taxon>Actinomycetota</taxon>
        <taxon>Actinomycetes</taxon>
        <taxon>Mycobacteriales</taxon>
        <taxon>Mycobacteriaceae</taxon>
        <taxon>Mycolicibacterium</taxon>
    </lineage>
</organism>
<sequence>MHGHYCVDDMRGDTRAFDIGWFHVAIQGAVLFINDALTLHHRRRTHVGAMTGVSPASNPSLT</sequence>
<evidence type="ECO:0000313" key="2">
    <source>
        <dbReference type="EMBL" id="MFN6547849.1"/>
    </source>
</evidence>
<dbReference type="RefSeq" id="WP_225503214.1">
    <property type="nucleotide sequence ID" value="NZ_JBKBDD010000018.1"/>
</dbReference>